<evidence type="ECO:0000256" key="7">
    <source>
        <dbReference type="ARBA" id="ARBA00023326"/>
    </source>
</evidence>
<dbReference type="InterPro" id="IPR014756">
    <property type="entry name" value="Ig_E-set"/>
</dbReference>
<dbReference type="SMART" id="SM00060">
    <property type="entry name" value="FN3"/>
    <property type="match status" value="2"/>
</dbReference>
<evidence type="ECO:0000256" key="4">
    <source>
        <dbReference type="ARBA" id="ARBA00022801"/>
    </source>
</evidence>
<evidence type="ECO:0000256" key="2">
    <source>
        <dbReference type="ARBA" id="ARBA00022525"/>
    </source>
</evidence>
<dbReference type="Gene3D" id="2.60.40.10">
    <property type="entry name" value="Immunoglobulins"/>
    <property type="match status" value="2"/>
</dbReference>
<accession>A0A1H9RXT5</accession>
<evidence type="ECO:0000256" key="6">
    <source>
        <dbReference type="ARBA" id="ARBA00023295"/>
    </source>
</evidence>
<dbReference type="PANTHER" id="PTHR34823:SF1">
    <property type="entry name" value="CHITIN-BINDING TYPE-4 DOMAIN-CONTAINING PROTEIN"/>
    <property type="match status" value="1"/>
</dbReference>
<dbReference type="Pfam" id="PF02839">
    <property type="entry name" value="CBM_5_12"/>
    <property type="match status" value="1"/>
</dbReference>
<feature type="chain" id="PRO_5031262324" evidence="8">
    <location>
        <begin position="35"/>
        <end position="452"/>
    </location>
</feature>
<dbReference type="Gene3D" id="2.10.10.20">
    <property type="entry name" value="Carbohydrate-binding module superfamily 5/12"/>
    <property type="match status" value="1"/>
</dbReference>
<dbReference type="FunFam" id="2.70.50.50:FF:000001">
    <property type="entry name" value="Chitin-binding protein"/>
    <property type="match status" value="1"/>
</dbReference>
<dbReference type="SUPFAM" id="SSF51055">
    <property type="entry name" value="Carbohydrate binding domain"/>
    <property type="match status" value="1"/>
</dbReference>
<name>A0A1H9RXT5_9BACI</name>
<feature type="domain" description="Fibronectin type-III" evidence="9">
    <location>
        <begin position="217"/>
        <end position="302"/>
    </location>
</feature>
<dbReference type="AlphaFoldDB" id="A0A1H9RXT5"/>
<evidence type="ECO:0000313" key="11">
    <source>
        <dbReference type="Proteomes" id="UP000199410"/>
    </source>
</evidence>
<dbReference type="InterPro" id="IPR003610">
    <property type="entry name" value="CBM5/12"/>
</dbReference>
<comment type="caution">
    <text evidence="10">The sequence shown here is derived from an EMBL/GenBank/DDBJ whole genome shotgun (WGS) entry which is preliminary data.</text>
</comment>
<evidence type="ECO:0000259" key="9">
    <source>
        <dbReference type="PROSITE" id="PS50853"/>
    </source>
</evidence>
<dbReference type="CDD" id="cd21177">
    <property type="entry name" value="LPMO_AA10"/>
    <property type="match status" value="1"/>
</dbReference>
<keyword evidence="5" id="KW-0119">Carbohydrate metabolism</keyword>
<evidence type="ECO:0000256" key="1">
    <source>
        <dbReference type="ARBA" id="ARBA00004613"/>
    </source>
</evidence>
<evidence type="ECO:0000313" key="10">
    <source>
        <dbReference type="EMBL" id="SER77612.1"/>
    </source>
</evidence>
<dbReference type="GO" id="GO:0000272">
    <property type="term" value="P:polysaccharide catabolic process"/>
    <property type="evidence" value="ECO:0007669"/>
    <property type="project" value="UniProtKB-KW"/>
</dbReference>
<dbReference type="InterPro" id="IPR051024">
    <property type="entry name" value="GlcNAc_Chitin_IntDeg"/>
</dbReference>
<evidence type="ECO:0000256" key="5">
    <source>
        <dbReference type="ARBA" id="ARBA00023277"/>
    </source>
</evidence>
<protein>
    <submittedName>
        <fullName evidence="10">Chitin-binding protein</fullName>
    </submittedName>
</protein>
<evidence type="ECO:0000256" key="3">
    <source>
        <dbReference type="ARBA" id="ARBA00022729"/>
    </source>
</evidence>
<dbReference type="InterPro" id="IPR004302">
    <property type="entry name" value="Cellulose/chitin-bd_N"/>
</dbReference>
<dbReference type="PROSITE" id="PS50853">
    <property type="entry name" value="FN3"/>
    <property type="match status" value="2"/>
</dbReference>
<dbReference type="PANTHER" id="PTHR34823">
    <property type="entry name" value="GLCNAC-BINDING PROTEIN A"/>
    <property type="match status" value="1"/>
</dbReference>
<dbReference type="Pfam" id="PF03067">
    <property type="entry name" value="LPMO_10"/>
    <property type="match status" value="1"/>
</dbReference>
<keyword evidence="4" id="KW-0378">Hydrolase</keyword>
<dbReference type="InterPro" id="IPR003961">
    <property type="entry name" value="FN3_dom"/>
</dbReference>
<dbReference type="InterPro" id="IPR013783">
    <property type="entry name" value="Ig-like_fold"/>
</dbReference>
<dbReference type="SUPFAM" id="SSF81296">
    <property type="entry name" value="E set domains"/>
    <property type="match status" value="1"/>
</dbReference>
<keyword evidence="2" id="KW-0964">Secreted</keyword>
<dbReference type="InterPro" id="IPR036116">
    <property type="entry name" value="FN3_sf"/>
</dbReference>
<keyword evidence="3 8" id="KW-0732">Signal</keyword>
<dbReference type="SUPFAM" id="SSF49265">
    <property type="entry name" value="Fibronectin type III"/>
    <property type="match status" value="1"/>
</dbReference>
<dbReference type="GO" id="GO:0030246">
    <property type="term" value="F:carbohydrate binding"/>
    <property type="evidence" value="ECO:0007669"/>
    <property type="project" value="InterPro"/>
</dbReference>
<keyword evidence="7" id="KW-0624">Polysaccharide degradation</keyword>
<dbReference type="EMBL" id="FOEL01000025">
    <property type="protein sequence ID" value="SER77612.1"/>
    <property type="molecule type" value="Genomic_DNA"/>
</dbReference>
<dbReference type="GO" id="GO:0004553">
    <property type="term" value="F:hydrolase activity, hydrolyzing O-glycosyl compounds"/>
    <property type="evidence" value="ECO:0007669"/>
    <property type="project" value="InterPro"/>
</dbReference>
<feature type="signal peptide" evidence="8">
    <location>
        <begin position="1"/>
        <end position="34"/>
    </location>
</feature>
<dbReference type="Pfam" id="PF00041">
    <property type="entry name" value="fn3"/>
    <property type="match status" value="2"/>
</dbReference>
<sequence length="452" mass="48970">MMNTKFTKLSKKGLSAALLAAGIIGISTAPNAYAHGFVEKPASRAALCTQNYGALNLMCGSIMYEPQSLEAPKGFPQSGPMDGKIASAGGLFGGILDQQTTDRWFKNTITGGPNTFTWKYTAPHLTSKWHYYITKHDWNPNKPLTRADLEPIGTVAHNGSAASTNLTHTINVPTDRSGYHVILAVWDVADTSNAFYNVIDVNLVNNGGNVDTEAPTQPNGLHTTKVTSTSAELKWNPSTDNVGVKEYQVLRDSKVVATVPGTTFTNKNLNSNTTYTYSVKAVDAAGNVSTVSESLVVETLHAAPDTESPTQPTSLHTMGITSSSVDLMWGASEDNVGVDHYVIYRGTTKEQMTAVGTSTITSFMDMNLQSNTSYIYAVTAVDVAGNESIKSSILTVTTKEQSTSYEQWSPFKAYKKGDKVEYQGKNYEAVQSYQGYGDPNWINALSLWKEIK</sequence>
<feature type="domain" description="Fibronectin type-III" evidence="9">
    <location>
        <begin position="311"/>
        <end position="401"/>
    </location>
</feature>
<proteinExistence type="predicted"/>
<evidence type="ECO:0000256" key="8">
    <source>
        <dbReference type="SAM" id="SignalP"/>
    </source>
</evidence>
<dbReference type="GO" id="GO:0005576">
    <property type="term" value="C:extracellular region"/>
    <property type="evidence" value="ECO:0007669"/>
    <property type="project" value="UniProtKB-SubCell"/>
</dbReference>
<gene>
    <name evidence="10" type="ORF">SAMN02787113_04564</name>
</gene>
<comment type="subcellular location">
    <subcellularLocation>
        <location evidence="1">Secreted</location>
    </subcellularLocation>
</comment>
<keyword evidence="6" id="KW-0326">Glycosidase</keyword>
<dbReference type="FunFam" id="2.60.40.10:FF:001114">
    <property type="entry name" value="Chitinase A1"/>
    <property type="match status" value="2"/>
</dbReference>
<dbReference type="InterPro" id="IPR036573">
    <property type="entry name" value="CBM_sf_5/12"/>
</dbReference>
<dbReference type="Gene3D" id="2.70.50.50">
    <property type="entry name" value="chitin-binding protein cbp21"/>
    <property type="match status" value="1"/>
</dbReference>
<dbReference type="Proteomes" id="UP000199410">
    <property type="component" value="Unassembled WGS sequence"/>
</dbReference>
<dbReference type="CDD" id="cd00063">
    <property type="entry name" value="FN3"/>
    <property type="match status" value="2"/>
</dbReference>
<organism evidence="10 11">
    <name type="scientific">Lysinibacillus fusiformis</name>
    <dbReference type="NCBI Taxonomy" id="28031"/>
    <lineage>
        <taxon>Bacteria</taxon>
        <taxon>Bacillati</taxon>
        <taxon>Bacillota</taxon>
        <taxon>Bacilli</taxon>
        <taxon>Bacillales</taxon>
        <taxon>Bacillaceae</taxon>
        <taxon>Lysinibacillus</taxon>
    </lineage>
</organism>
<reference evidence="10 11" key="1">
    <citation type="submission" date="2016-10" db="EMBL/GenBank/DDBJ databases">
        <authorList>
            <person name="Varghese N."/>
            <person name="Submissions S."/>
        </authorList>
    </citation>
    <scope>NUCLEOTIDE SEQUENCE [LARGE SCALE GENOMIC DNA]</scope>
    <source>
        <strain evidence="10 11">TC-13</strain>
    </source>
</reference>